<comment type="caution">
    <text evidence="1">The sequence shown here is derived from an EMBL/GenBank/DDBJ whole genome shotgun (WGS) entry which is preliminary data.</text>
</comment>
<evidence type="ECO:0000313" key="1">
    <source>
        <dbReference type="EMBL" id="KAI4384075.1"/>
    </source>
</evidence>
<keyword evidence="2" id="KW-1185">Reference proteome</keyword>
<name>A0ACB9RY97_9MYRT</name>
<dbReference type="EMBL" id="CM042882">
    <property type="protein sequence ID" value="KAI4384075.1"/>
    <property type="molecule type" value="Genomic_DNA"/>
</dbReference>
<proteinExistence type="predicted"/>
<gene>
    <name evidence="1" type="ORF">MLD38_009842</name>
</gene>
<reference evidence="2" key="1">
    <citation type="journal article" date="2023" name="Front. Plant Sci.">
        <title>Chromosomal-level genome assembly of Melastoma candidum provides insights into trichome evolution.</title>
        <authorList>
            <person name="Zhong Y."/>
            <person name="Wu W."/>
            <person name="Sun C."/>
            <person name="Zou P."/>
            <person name="Liu Y."/>
            <person name="Dai S."/>
            <person name="Zhou R."/>
        </authorList>
    </citation>
    <scope>NUCLEOTIDE SEQUENCE [LARGE SCALE GENOMIC DNA]</scope>
</reference>
<protein>
    <submittedName>
        <fullName evidence="1">Uncharacterized protein</fullName>
    </submittedName>
</protein>
<dbReference type="Proteomes" id="UP001057402">
    <property type="component" value="Chromosome 3"/>
</dbReference>
<organism evidence="1 2">
    <name type="scientific">Melastoma candidum</name>
    <dbReference type="NCBI Taxonomy" id="119954"/>
    <lineage>
        <taxon>Eukaryota</taxon>
        <taxon>Viridiplantae</taxon>
        <taxon>Streptophyta</taxon>
        <taxon>Embryophyta</taxon>
        <taxon>Tracheophyta</taxon>
        <taxon>Spermatophyta</taxon>
        <taxon>Magnoliopsida</taxon>
        <taxon>eudicotyledons</taxon>
        <taxon>Gunneridae</taxon>
        <taxon>Pentapetalae</taxon>
        <taxon>rosids</taxon>
        <taxon>malvids</taxon>
        <taxon>Myrtales</taxon>
        <taxon>Melastomataceae</taxon>
        <taxon>Melastomatoideae</taxon>
        <taxon>Melastomateae</taxon>
        <taxon>Melastoma</taxon>
    </lineage>
</organism>
<accession>A0ACB9RY97</accession>
<evidence type="ECO:0000313" key="2">
    <source>
        <dbReference type="Proteomes" id="UP001057402"/>
    </source>
</evidence>
<sequence>MTRAPPPSDPGEGSWNVAWDVTPARWLHLPDSSWLLFGVCCPVQPIAIDDGYFDRPVEEVDDDKAPDPEAEKPADYRVSGVVADARCFFRAIAHSACLWKGEQAPDDNRQRELTDELRAQVVEELVKRRKQTEWFIEGDFDGYIKRIQELGWQTRITDGFSCPRFLCLWNMLGGC</sequence>